<dbReference type="AlphaFoldDB" id="A0A3N7G7D9"/>
<dbReference type="InParanoid" id="A0A3N7G7D9"/>
<proteinExistence type="predicted"/>
<keyword evidence="2" id="KW-1185">Reference proteome</keyword>
<dbReference type="EMBL" id="CM009292">
    <property type="protein sequence ID" value="RQO88424.1"/>
    <property type="molecule type" value="Genomic_DNA"/>
</dbReference>
<evidence type="ECO:0000313" key="2">
    <source>
        <dbReference type="Proteomes" id="UP000006729"/>
    </source>
</evidence>
<gene>
    <name evidence="1" type="ORF">POPTR_003G161450</name>
</gene>
<reference evidence="1 2" key="1">
    <citation type="journal article" date="2006" name="Science">
        <title>The genome of black cottonwood, Populus trichocarpa (Torr. &amp; Gray).</title>
        <authorList>
            <person name="Tuskan G.A."/>
            <person name="Difazio S."/>
            <person name="Jansson S."/>
            <person name="Bohlmann J."/>
            <person name="Grigoriev I."/>
            <person name="Hellsten U."/>
            <person name="Putnam N."/>
            <person name="Ralph S."/>
            <person name="Rombauts S."/>
            <person name="Salamov A."/>
            <person name="Schein J."/>
            <person name="Sterck L."/>
            <person name="Aerts A."/>
            <person name="Bhalerao R.R."/>
            <person name="Bhalerao R.P."/>
            <person name="Blaudez D."/>
            <person name="Boerjan W."/>
            <person name="Brun A."/>
            <person name="Brunner A."/>
            <person name="Busov V."/>
            <person name="Campbell M."/>
            <person name="Carlson J."/>
            <person name="Chalot M."/>
            <person name="Chapman J."/>
            <person name="Chen G.L."/>
            <person name="Cooper D."/>
            <person name="Coutinho P.M."/>
            <person name="Couturier J."/>
            <person name="Covert S."/>
            <person name="Cronk Q."/>
            <person name="Cunningham R."/>
            <person name="Davis J."/>
            <person name="Degroeve S."/>
            <person name="Dejardin A."/>
            <person name="Depamphilis C."/>
            <person name="Detter J."/>
            <person name="Dirks B."/>
            <person name="Dubchak I."/>
            <person name="Duplessis S."/>
            <person name="Ehlting J."/>
            <person name="Ellis B."/>
            <person name="Gendler K."/>
            <person name="Goodstein D."/>
            <person name="Gribskov M."/>
            <person name="Grimwood J."/>
            <person name="Groover A."/>
            <person name="Gunter L."/>
            <person name="Hamberger B."/>
            <person name="Heinze B."/>
            <person name="Helariutta Y."/>
            <person name="Henrissat B."/>
            <person name="Holligan D."/>
            <person name="Holt R."/>
            <person name="Huang W."/>
            <person name="Islam-Faridi N."/>
            <person name="Jones S."/>
            <person name="Jones-Rhoades M."/>
            <person name="Jorgensen R."/>
            <person name="Joshi C."/>
            <person name="Kangasjarvi J."/>
            <person name="Karlsson J."/>
            <person name="Kelleher C."/>
            <person name="Kirkpatrick R."/>
            <person name="Kirst M."/>
            <person name="Kohler A."/>
            <person name="Kalluri U."/>
            <person name="Larimer F."/>
            <person name="Leebens-Mack J."/>
            <person name="Leple J.C."/>
            <person name="Locascio P."/>
            <person name="Lou Y."/>
            <person name="Lucas S."/>
            <person name="Martin F."/>
            <person name="Montanini B."/>
            <person name="Napoli C."/>
            <person name="Nelson D.R."/>
            <person name="Nelson C."/>
            <person name="Nieminen K."/>
            <person name="Nilsson O."/>
            <person name="Pereda V."/>
            <person name="Peter G."/>
            <person name="Philippe R."/>
            <person name="Pilate G."/>
            <person name="Poliakov A."/>
            <person name="Razumovskaya J."/>
            <person name="Richardson P."/>
            <person name="Rinaldi C."/>
            <person name="Ritland K."/>
            <person name="Rouze P."/>
            <person name="Ryaboy D."/>
            <person name="Schmutz J."/>
            <person name="Schrader J."/>
            <person name="Segerman B."/>
            <person name="Shin H."/>
            <person name="Siddiqui A."/>
            <person name="Sterky F."/>
            <person name="Terry A."/>
            <person name="Tsai C.J."/>
            <person name="Uberbacher E."/>
            <person name="Unneberg P."/>
            <person name="Vahala J."/>
            <person name="Wall K."/>
            <person name="Wessler S."/>
            <person name="Yang G."/>
            <person name="Yin T."/>
            <person name="Douglas C."/>
            <person name="Marra M."/>
            <person name="Sandberg G."/>
            <person name="Van de Peer Y."/>
            <person name="Rokhsar D."/>
        </authorList>
    </citation>
    <scope>NUCLEOTIDE SEQUENCE [LARGE SCALE GENOMIC DNA]</scope>
    <source>
        <strain evidence="2">cv. Nisqually</strain>
    </source>
</reference>
<accession>A0A3N7G7D9</accession>
<sequence length="29" mass="3443">MAHVKYKMAPIIHLKRGSYDMKDHLRSCL</sequence>
<organism evidence="1 2">
    <name type="scientific">Populus trichocarpa</name>
    <name type="common">Western balsam poplar</name>
    <name type="synonym">Populus balsamifera subsp. trichocarpa</name>
    <dbReference type="NCBI Taxonomy" id="3694"/>
    <lineage>
        <taxon>Eukaryota</taxon>
        <taxon>Viridiplantae</taxon>
        <taxon>Streptophyta</taxon>
        <taxon>Embryophyta</taxon>
        <taxon>Tracheophyta</taxon>
        <taxon>Spermatophyta</taxon>
        <taxon>Magnoliopsida</taxon>
        <taxon>eudicotyledons</taxon>
        <taxon>Gunneridae</taxon>
        <taxon>Pentapetalae</taxon>
        <taxon>rosids</taxon>
        <taxon>fabids</taxon>
        <taxon>Malpighiales</taxon>
        <taxon>Salicaceae</taxon>
        <taxon>Saliceae</taxon>
        <taxon>Populus</taxon>
    </lineage>
</organism>
<name>A0A3N7G7D9_POPTR</name>
<protein>
    <submittedName>
        <fullName evidence="1">Uncharacterized protein</fullName>
    </submittedName>
</protein>
<evidence type="ECO:0000313" key="1">
    <source>
        <dbReference type="EMBL" id="RQO88424.1"/>
    </source>
</evidence>
<dbReference type="Proteomes" id="UP000006729">
    <property type="component" value="Chromosome 3"/>
</dbReference>